<dbReference type="AlphaFoldDB" id="A0A0F9F6E3"/>
<proteinExistence type="predicted"/>
<reference evidence="2" key="1">
    <citation type="journal article" date="2015" name="Nature">
        <title>Complex archaea that bridge the gap between prokaryotes and eukaryotes.</title>
        <authorList>
            <person name="Spang A."/>
            <person name="Saw J.H."/>
            <person name="Jorgensen S.L."/>
            <person name="Zaremba-Niedzwiedzka K."/>
            <person name="Martijn J."/>
            <person name="Lind A.E."/>
            <person name="van Eijk R."/>
            <person name="Schleper C."/>
            <person name="Guy L."/>
            <person name="Ettema T.J."/>
        </authorList>
    </citation>
    <scope>NUCLEOTIDE SEQUENCE</scope>
</reference>
<sequence>MGALVHLITDATMYNHLLPGVPRMQSLEYLVNRLTFRKWGRDGTREIEPPGITEFFSVKEAKNRITQFTTKDPQLQAMIAGRDTRFGYDNGYYSTGVFNALEMSQVDTTLPVREYWDDVKGPIGVSLTSLNTWRWTDRPRGNDDLEKYFNTIEHSLNTAIYYSAQALSYVLDKAGFVGCSGTGEYPPQDSQNSQGQKDRTSVQVKIDQFTALMFFNLAGLVATGMALTILTQVD</sequence>
<keyword evidence="1" id="KW-1133">Transmembrane helix</keyword>
<name>A0A0F9F6E3_9ZZZZ</name>
<comment type="caution">
    <text evidence="2">The sequence shown here is derived from an EMBL/GenBank/DDBJ whole genome shotgun (WGS) entry which is preliminary data.</text>
</comment>
<gene>
    <name evidence="2" type="ORF">LCGC14_2343410</name>
</gene>
<accession>A0A0F9F6E3</accession>
<keyword evidence="1" id="KW-0472">Membrane</keyword>
<dbReference type="EMBL" id="LAZR01033949">
    <property type="protein sequence ID" value="KKL46652.1"/>
    <property type="molecule type" value="Genomic_DNA"/>
</dbReference>
<organism evidence="2">
    <name type="scientific">marine sediment metagenome</name>
    <dbReference type="NCBI Taxonomy" id="412755"/>
    <lineage>
        <taxon>unclassified sequences</taxon>
        <taxon>metagenomes</taxon>
        <taxon>ecological metagenomes</taxon>
    </lineage>
</organism>
<protein>
    <submittedName>
        <fullName evidence="2">Uncharacterized protein</fullName>
    </submittedName>
</protein>
<feature type="non-terminal residue" evidence="2">
    <location>
        <position position="234"/>
    </location>
</feature>
<evidence type="ECO:0000256" key="1">
    <source>
        <dbReference type="SAM" id="Phobius"/>
    </source>
</evidence>
<evidence type="ECO:0000313" key="2">
    <source>
        <dbReference type="EMBL" id="KKL46652.1"/>
    </source>
</evidence>
<keyword evidence="1" id="KW-0812">Transmembrane</keyword>
<feature type="transmembrane region" description="Helical" evidence="1">
    <location>
        <begin position="209"/>
        <end position="230"/>
    </location>
</feature>